<comment type="subunit">
    <text evidence="12">Homotetramer; dimer of dimers.</text>
</comment>
<evidence type="ECO:0000256" key="10">
    <source>
        <dbReference type="ARBA" id="ARBA00023270"/>
    </source>
</evidence>
<dbReference type="InterPro" id="IPR013785">
    <property type="entry name" value="Aldolase_TIM"/>
</dbReference>
<dbReference type="Gene3D" id="3.20.20.70">
    <property type="entry name" value="Aldolase class I"/>
    <property type="match status" value="1"/>
</dbReference>
<gene>
    <name evidence="12 14" type="primary">dapA</name>
    <name evidence="14" type="ORF">L1F29_28995</name>
</gene>
<feature type="binding site" evidence="12">
    <location>
        <position position="50"/>
    </location>
    <ligand>
        <name>pyruvate</name>
        <dbReference type="ChEBI" id="CHEBI:15361"/>
    </ligand>
</feature>
<dbReference type="NCBIfam" id="TIGR00674">
    <property type="entry name" value="dapA"/>
    <property type="match status" value="1"/>
</dbReference>
<comment type="pathway">
    <text evidence="2 12">Amino-acid biosynthesis; L-lysine biosynthesis via DAP pathway; (S)-tetrahydrodipicolinate from L-aspartate: step 3/4.</text>
</comment>
<comment type="caution">
    <text evidence="12">Was originally thought to be a dihydrodipicolinate synthase (DHDPS), catalyzing the condensation of (S)-aspartate-beta-semialdehyde [(S)-ASA] and pyruvate to dihydrodipicolinate (DHDP). However, it was shown in E.coli that the product of the enzymatic reaction is not dihydrodipicolinate but in fact (4S)-4-hydroxy-2,3,4,5-tetrahydro-(2S)-dipicolinic acid (HTPA), and that the consecutive dehydration reaction leading to DHDP is not spontaneous but catalyzed by DapB.</text>
</comment>
<dbReference type="InterPro" id="IPR005263">
    <property type="entry name" value="DapA"/>
</dbReference>
<accession>A0ABY5S9B0</accession>
<dbReference type="Pfam" id="PF00701">
    <property type="entry name" value="DHDPS"/>
    <property type="match status" value="1"/>
</dbReference>
<evidence type="ECO:0000313" key="15">
    <source>
        <dbReference type="Proteomes" id="UP001057877"/>
    </source>
</evidence>
<keyword evidence="15" id="KW-1185">Reference proteome</keyword>
<comment type="caution">
    <text evidence="12">Lacks conserved residue(s) required for the propagation of feature annotation.</text>
</comment>
<evidence type="ECO:0000313" key="14">
    <source>
        <dbReference type="EMBL" id="UVI29412.1"/>
    </source>
</evidence>
<evidence type="ECO:0000256" key="8">
    <source>
        <dbReference type="ARBA" id="ARBA00023154"/>
    </source>
</evidence>
<feature type="site" description="Part of a proton relay during catalysis" evidence="12">
    <location>
        <position position="49"/>
    </location>
</feature>
<dbReference type="EMBL" id="CP091430">
    <property type="protein sequence ID" value="UVI29412.1"/>
    <property type="molecule type" value="Genomic_DNA"/>
</dbReference>
<feature type="active site" description="Proton donor/acceptor" evidence="12">
    <location>
        <position position="140"/>
    </location>
</feature>
<evidence type="ECO:0000256" key="4">
    <source>
        <dbReference type="ARBA" id="ARBA00012086"/>
    </source>
</evidence>
<dbReference type="Proteomes" id="UP001057877">
    <property type="component" value="Chromosome"/>
</dbReference>
<comment type="catalytic activity">
    <reaction evidence="11 12">
        <text>L-aspartate 4-semialdehyde + pyruvate = (2S,4S)-4-hydroxy-2,3,4,5-tetrahydrodipicolinate + H2O + H(+)</text>
        <dbReference type="Rhea" id="RHEA:34171"/>
        <dbReference type="ChEBI" id="CHEBI:15361"/>
        <dbReference type="ChEBI" id="CHEBI:15377"/>
        <dbReference type="ChEBI" id="CHEBI:15378"/>
        <dbReference type="ChEBI" id="CHEBI:67139"/>
        <dbReference type="ChEBI" id="CHEBI:537519"/>
        <dbReference type="EC" id="4.3.3.7"/>
    </reaction>
</comment>
<keyword evidence="6 12" id="KW-0028">Amino-acid biosynthesis</keyword>
<dbReference type="SMART" id="SM01130">
    <property type="entry name" value="DHDPS"/>
    <property type="match status" value="1"/>
</dbReference>
<organism evidence="14 15">
    <name type="scientific">Paenibacillus spongiae</name>
    <dbReference type="NCBI Taxonomy" id="2909671"/>
    <lineage>
        <taxon>Bacteria</taxon>
        <taxon>Bacillati</taxon>
        <taxon>Bacillota</taxon>
        <taxon>Bacilli</taxon>
        <taxon>Bacillales</taxon>
        <taxon>Paenibacillaceae</taxon>
        <taxon>Paenibacillus</taxon>
    </lineage>
</organism>
<evidence type="ECO:0000256" key="1">
    <source>
        <dbReference type="ARBA" id="ARBA00003294"/>
    </source>
</evidence>
<evidence type="ECO:0000256" key="7">
    <source>
        <dbReference type="ARBA" id="ARBA00022915"/>
    </source>
</evidence>
<keyword evidence="8 12" id="KW-0457">Lysine biosynthesis</keyword>
<reference evidence="14" key="1">
    <citation type="submission" date="2022-01" db="EMBL/GenBank/DDBJ databases">
        <title>Paenibacillus spongiae sp. nov., isolated from marine sponge.</title>
        <authorList>
            <person name="Li Z."/>
            <person name="Zhang M."/>
        </authorList>
    </citation>
    <scope>NUCLEOTIDE SEQUENCE</scope>
    <source>
        <strain evidence="14">PHS-Z3</strain>
    </source>
</reference>
<feature type="site" description="Part of a proton relay during catalysis" evidence="12">
    <location>
        <position position="115"/>
    </location>
</feature>
<dbReference type="SUPFAM" id="SSF51569">
    <property type="entry name" value="Aldolase"/>
    <property type="match status" value="1"/>
</dbReference>
<evidence type="ECO:0000256" key="6">
    <source>
        <dbReference type="ARBA" id="ARBA00022605"/>
    </source>
</evidence>
<evidence type="ECO:0000256" key="9">
    <source>
        <dbReference type="ARBA" id="ARBA00023239"/>
    </source>
</evidence>
<keyword evidence="7 12" id="KW-0220">Diaminopimelate biosynthesis</keyword>
<proteinExistence type="inferred from homology"/>
<dbReference type="InterPro" id="IPR002220">
    <property type="entry name" value="DapA-like"/>
</dbReference>
<feature type="active site" description="Schiff-base intermediate with substrate" evidence="12">
    <location>
        <position position="168"/>
    </location>
</feature>
<comment type="function">
    <text evidence="1 12">Catalyzes the condensation of (S)-aspartate-beta-semialdehyde [(S)-ASA] and pyruvate to 4-hydroxy-tetrahydrodipicolinate (HTPA).</text>
</comment>
<evidence type="ECO:0000256" key="3">
    <source>
        <dbReference type="ARBA" id="ARBA00007592"/>
    </source>
</evidence>
<dbReference type="HAMAP" id="MF_00418">
    <property type="entry name" value="DapA"/>
    <property type="match status" value="1"/>
</dbReference>
<dbReference type="GO" id="GO:0008840">
    <property type="term" value="F:4-hydroxy-tetrahydrodipicolinate synthase activity"/>
    <property type="evidence" value="ECO:0007669"/>
    <property type="project" value="UniProtKB-EC"/>
</dbReference>
<name>A0ABY5S9B0_9BACL</name>
<dbReference type="PANTHER" id="PTHR12128">
    <property type="entry name" value="DIHYDRODIPICOLINATE SYNTHASE"/>
    <property type="match status" value="1"/>
</dbReference>
<evidence type="ECO:0000256" key="11">
    <source>
        <dbReference type="ARBA" id="ARBA00047836"/>
    </source>
</evidence>
<evidence type="ECO:0000256" key="5">
    <source>
        <dbReference type="ARBA" id="ARBA00022490"/>
    </source>
</evidence>
<keyword evidence="9 12" id="KW-0456">Lyase</keyword>
<protein>
    <recommendedName>
        <fullName evidence="4 12">4-hydroxy-tetrahydrodipicolinate synthase</fullName>
        <shortName evidence="12">HTPA synthase</shortName>
        <ecNumber evidence="4 12">4.3.3.7</ecNumber>
    </recommendedName>
</protein>
<dbReference type="PROSITE" id="PS00665">
    <property type="entry name" value="DHDPS_1"/>
    <property type="match status" value="1"/>
</dbReference>
<dbReference type="EC" id="4.3.3.7" evidence="4 12"/>
<dbReference type="InterPro" id="IPR020624">
    <property type="entry name" value="Schiff_base-form_aldolases_CS"/>
</dbReference>
<comment type="similarity">
    <text evidence="3 12 13">Belongs to the DapA family.</text>
</comment>
<dbReference type="PRINTS" id="PR00146">
    <property type="entry name" value="DHPICSNTHASE"/>
</dbReference>
<comment type="subcellular location">
    <subcellularLocation>
        <location evidence="12">Cytoplasm</location>
    </subcellularLocation>
</comment>
<dbReference type="RefSeq" id="WP_258385501.1">
    <property type="nucleotide sequence ID" value="NZ_CP091430.1"/>
</dbReference>
<evidence type="ECO:0000256" key="2">
    <source>
        <dbReference type="ARBA" id="ARBA00005120"/>
    </source>
</evidence>
<dbReference type="PIRSF" id="PIRSF001365">
    <property type="entry name" value="DHDPS"/>
    <property type="match status" value="1"/>
</dbReference>
<sequence>MLREEDLKGIYVPVVTPFLSDEALDLDSYRNYLGQLLRHDVQGLVINGTTGESPTVSWNEVVELVQAAKSVMNARGQRIPLIIGAGTSHTRTTVERIELAGQIGVDAVLVVTPYYSRPSQEGILEHFRRAAQVGVPVIAYEIPSRTGIRLSVDTVRRIMEIPGVIGLKDSSGGVELLSSLSSHDRKPVLCGEDLYFHDMLRLGASGGMLASANIRTDAFIDVFRYADRGDFIKAEQLFDSLIPIIQLLFQESNPSPLKWLLAQQGIIESDTVRLPMGPVTKGLQVQLAQLLRH</sequence>
<evidence type="ECO:0000256" key="13">
    <source>
        <dbReference type="PIRNR" id="PIRNR001365"/>
    </source>
</evidence>
<dbReference type="CDD" id="cd00950">
    <property type="entry name" value="DHDPS"/>
    <property type="match status" value="1"/>
</dbReference>
<dbReference type="PANTHER" id="PTHR12128:SF66">
    <property type="entry name" value="4-HYDROXY-2-OXOGLUTARATE ALDOLASE, MITOCHONDRIAL"/>
    <property type="match status" value="1"/>
</dbReference>
<evidence type="ECO:0000256" key="12">
    <source>
        <dbReference type="HAMAP-Rule" id="MF_00418"/>
    </source>
</evidence>
<keyword evidence="5 12" id="KW-0963">Cytoplasm</keyword>
<keyword evidence="10 12" id="KW-0704">Schiff base</keyword>